<proteinExistence type="predicted"/>
<evidence type="ECO:0000313" key="1">
    <source>
        <dbReference type="EMBL" id="DAE29338.1"/>
    </source>
</evidence>
<protein>
    <submittedName>
        <fullName evidence="1">Uncharacterized protein</fullName>
    </submittedName>
</protein>
<reference evidence="1" key="1">
    <citation type="journal article" date="2021" name="Proc. Natl. Acad. Sci. U.S.A.">
        <title>A Catalog of Tens of Thousands of Viruses from Human Metagenomes Reveals Hidden Associations with Chronic Diseases.</title>
        <authorList>
            <person name="Tisza M.J."/>
            <person name="Buck C.B."/>
        </authorList>
    </citation>
    <scope>NUCLEOTIDE SEQUENCE</scope>
    <source>
        <strain evidence="1">Ctx9V1</strain>
    </source>
</reference>
<dbReference type="EMBL" id="BK059093">
    <property type="protein sequence ID" value="DAE29338.1"/>
    <property type="molecule type" value="Genomic_DNA"/>
</dbReference>
<name>A0A8S5RDX7_9VIRU</name>
<sequence length="29" mass="3252">MLGGVANPVMLLLRPSFIQDLNFVQLDHL</sequence>
<accession>A0A8S5RDX7</accession>
<organism evidence="1">
    <name type="scientific">virus sp. ctx9V1</name>
    <dbReference type="NCBI Taxonomy" id="2828001"/>
    <lineage>
        <taxon>Viruses</taxon>
    </lineage>
</organism>